<evidence type="ECO:0000256" key="2">
    <source>
        <dbReference type="SAM" id="SignalP"/>
    </source>
</evidence>
<dbReference type="PANTHER" id="PTHR42928:SF5">
    <property type="entry name" value="BLR1237 PROTEIN"/>
    <property type="match status" value="1"/>
</dbReference>
<name>A0A2T0XBR9_9BURK</name>
<dbReference type="Pfam" id="PF03401">
    <property type="entry name" value="TctC"/>
    <property type="match status" value="1"/>
</dbReference>
<keyword evidence="2" id="KW-0732">Signal</keyword>
<dbReference type="AlphaFoldDB" id="A0A2T0XBR9"/>
<evidence type="ECO:0000256" key="1">
    <source>
        <dbReference type="ARBA" id="ARBA00006987"/>
    </source>
</evidence>
<dbReference type="Proteomes" id="UP000238308">
    <property type="component" value="Unassembled WGS sequence"/>
</dbReference>
<reference evidence="3 4" key="1">
    <citation type="submission" date="2018-03" db="EMBL/GenBank/DDBJ databases">
        <title>Genomic Encyclopedia of Type Strains, Phase III (KMG-III): the genomes of soil and plant-associated and newly described type strains.</title>
        <authorList>
            <person name="Whitman W."/>
        </authorList>
    </citation>
    <scope>NUCLEOTIDE SEQUENCE [LARGE SCALE GENOMIC DNA]</scope>
    <source>
        <strain evidence="3 4">MWH-P2sevCIIIb</strain>
    </source>
</reference>
<dbReference type="InterPro" id="IPR042100">
    <property type="entry name" value="Bug_dom1"/>
</dbReference>
<sequence length="332" mass="35447">MSASINKPMPIFLSAFVAMFSLTLSLSVYAQTANTYPVRPIRLIAPVAAGGGLDNIARAVAERLSKNLGQSVIVENLSGAGGAIASITTAKASPDGYTLMIAYAGTHGTNPAVRKLNYDASKDFTPIGMIGATPNVLIVNTKLPAKNLAEFVGYAQKNPDKLSYGSSGPGTLTHLGMEQFKMAADVLMVHLPYRGIAPAFTDLIGGQTDAMLPTLFAAIPYLKSDRVRALAVTGQQRSPAEPNIPTFNELGFSGFNGQQWYGIAGPANIPEPIVIKLNAALNKVLSSPEFAEKMSSEAMTLMPMTPQQFDAYIKEDIARWTKVAKDRHIELE</sequence>
<dbReference type="Gene3D" id="3.40.190.10">
    <property type="entry name" value="Periplasmic binding protein-like II"/>
    <property type="match status" value="1"/>
</dbReference>
<dbReference type="EMBL" id="PVTV01000018">
    <property type="protein sequence ID" value="PRY96349.1"/>
    <property type="molecule type" value="Genomic_DNA"/>
</dbReference>
<dbReference type="PANTHER" id="PTHR42928">
    <property type="entry name" value="TRICARBOXYLATE-BINDING PROTEIN"/>
    <property type="match status" value="1"/>
</dbReference>
<dbReference type="RefSeq" id="WP_106228780.1">
    <property type="nucleotide sequence ID" value="NZ_PVTV01000018.1"/>
</dbReference>
<protein>
    <submittedName>
        <fullName evidence="3">Tripartite-type tricarboxylate transporter receptor subunit TctC</fullName>
    </submittedName>
</protein>
<dbReference type="CDD" id="cd07012">
    <property type="entry name" value="PBP2_Bug_TTT"/>
    <property type="match status" value="1"/>
</dbReference>
<dbReference type="SUPFAM" id="SSF53850">
    <property type="entry name" value="Periplasmic binding protein-like II"/>
    <property type="match status" value="1"/>
</dbReference>
<evidence type="ECO:0000313" key="4">
    <source>
        <dbReference type="Proteomes" id="UP000238308"/>
    </source>
</evidence>
<keyword evidence="3" id="KW-0675">Receptor</keyword>
<feature type="chain" id="PRO_5015423896" evidence="2">
    <location>
        <begin position="31"/>
        <end position="332"/>
    </location>
</feature>
<dbReference type="PIRSF" id="PIRSF017082">
    <property type="entry name" value="YflP"/>
    <property type="match status" value="1"/>
</dbReference>
<dbReference type="Gene3D" id="3.40.190.150">
    <property type="entry name" value="Bordetella uptake gene, domain 1"/>
    <property type="match status" value="1"/>
</dbReference>
<proteinExistence type="inferred from homology"/>
<dbReference type="OrthoDB" id="8678477at2"/>
<organism evidence="3 4">
    <name type="scientific">Jezberella montanilacus</name>
    <dbReference type="NCBI Taxonomy" id="323426"/>
    <lineage>
        <taxon>Bacteria</taxon>
        <taxon>Pseudomonadati</taxon>
        <taxon>Pseudomonadota</taxon>
        <taxon>Betaproteobacteria</taxon>
        <taxon>Burkholderiales</taxon>
        <taxon>Alcaligenaceae</taxon>
        <taxon>Jezberella</taxon>
    </lineage>
</organism>
<evidence type="ECO:0000313" key="3">
    <source>
        <dbReference type="EMBL" id="PRY96349.1"/>
    </source>
</evidence>
<keyword evidence="4" id="KW-1185">Reference proteome</keyword>
<gene>
    <name evidence="3" type="ORF">BCM14_2972</name>
</gene>
<dbReference type="InterPro" id="IPR005064">
    <property type="entry name" value="BUG"/>
</dbReference>
<accession>A0A2T0XBR9</accession>
<comment type="caution">
    <text evidence="3">The sequence shown here is derived from an EMBL/GenBank/DDBJ whole genome shotgun (WGS) entry which is preliminary data.</text>
</comment>
<comment type="similarity">
    <text evidence="1">Belongs to the UPF0065 (bug) family.</text>
</comment>
<feature type="signal peptide" evidence="2">
    <location>
        <begin position="1"/>
        <end position="30"/>
    </location>
</feature>